<dbReference type="EMBL" id="QRXI01000021">
    <property type="protein sequence ID" value="RGT90317.1"/>
    <property type="molecule type" value="Genomic_DNA"/>
</dbReference>
<sequence length="71" mass="8509">METTPKAMEIEYIRIKRLNQGREKAYATGTNVICCYYGSRKIEPFKIHVNSFHTQEVYTESKERYEQENKK</sequence>
<proteinExistence type="predicted"/>
<protein>
    <submittedName>
        <fullName evidence="3">Uncharacterized protein</fullName>
    </submittedName>
</protein>
<comment type="caution">
    <text evidence="3">The sequence shown here is derived from an EMBL/GenBank/DDBJ whole genome shotgun (WGS) entry which is preliminary data.</text>
</comment>
<dbReference type="Proteomes" id="UP000468344">
    <property type="component" value="Unassembled WGS sequence"/>
</dbReference>
<reference evidence="5 6" key="1">
    <citation type="submission" date="2018-08" db="EMBL/GenBank/DDBJ databases">
        <title>A genome reference for cultivated species of the human gut microbiota.</title>
        <authorList>
            <person name="Zou Y."/>
            <person name="Xue W."/>
            <person name="Luo G."/>
        </authorList>
    </citation>
    <scope>NUCLEOTIDE SEQUENCE [LARGE SCALE GENOMIC DNA]</scope>
    <source>
        <strain evidence="4 6">AF18-14</strain>
        <strain evidence="3 5">TF05-18</strain>
    </source>
</reference>
<gene>
    <name evidence="4" type="ORF">DWX04_15000</name>
    <name evidence="3" type="ORF">DXC44_02650</name>
    <name evidence="2" type="ORF">GAZ06_02975</name>
    <name evidence="1" type="ORF">GAZ09_02235</name>
</gene>
<evidence type="ECO:0000313" key="2">
    <source>
        <dbReference type="EMBL" id="KAB6481053.1"/>
    </source>
</evidence>
<organism evidence="3 5">
    <name type="scientific">Phocaeicola vulgatus</name>
    <name type="common">Bacteroides vulgatus</name>
    <dbReference type="NCBI Taxonomy" id="821"/>
    <lineage>
        <taxon>Bacteria</taxon>
        <taxon>Pseudomonadati</taxon>
        <taxon>Bacteroidota</taxon>
        <taxon>Bacteroidia</taxon>
        <taxon>Bacteroidales</taxon>
        <taxon>Bacteroidaceae</taxon>
        <taxon>Phocaeicola</taxon>
    </lineage>
</organism>
<evidence type="ECO:0000313" key="8">
    <source>
        <dbReference type="Proteomes" id="UP000483142"/>
    </source>
</evidence>
<evidence type="ECO:0000313" key="1">
    <source>
        <dbReference type="EMBL" id="KAB6456516.1"/>
    </source>
</evidence>
<dbReference type="AlphaFoldDB" id="A0A3E4TCN2"/>
<dbReference type="Proteomes" id="UP000283833">
    <property type="component" value="Unassembled WGS sequence"/>
</dbReference>
<evidence type="ECO:0000313" key="5">
    <source>
        <dbReference type="Proteomes" id="UP000261278"/>
    </source>
</evidence>
<evidence type="ECO:0000313" key="4">
    <source>
        <dbReference type="EMBL" id="RGT90317.1"/>
    </source>
</evidence>
<reference evidence="7 8" key="2">
    <citation type="journal article" date="2019" name="Nat. Med.">
        <title>A library of human gut bacterial isolates paired with longitudinal multiomics data enables mechanistic microbiome research.</title>
        <authorList>
            <person name="Poyet M."/>
            <person name="Groussin M."/>
            <person name="Gibbons S.M."/>
            <person name="Avila-Pacheco J."/>
            <person name="Jiang X."/>
            <person name="Kearney S.M."/>
            <person name="Perrotta A.R."/>
            <person name="Berdy B."/>
            <person name="Zhao S."/>
            <person name="Lieberman T.D."/>
            <person name="Swanson P.K."/>
            <person name="Smith M."/>
            <person name="Roesemann S."/>
            <person name="Alexander J.E."/>
            <person name="Rich S.A."/>
            <person name="Livny J."/>
            <person name="Vlamakis H."/>
            <person name="Clish C."/>
            <person name="Bullock K."/>
            <person name="Deik A."/>
            <person name="Scott J."/>
            <person name="Pierce K.A."/>
            <person name="Xavier R.J."/>
            <person name="Alm E.J."/>
        </authorList>
    </citation>
    <scope>NUCLEOTIDE SEQUENCE [LARGE SCALE GENOMIC DNA]</scope>
    <source>
        <strain evidence="2 7">BIOML-A140</strain>
        <strain evidence="1 8">BIOML-A141</strain>
    </source>
</reference>
<name>A0A3E4TCN2_PHOVU</name>
<dbReference type="Proteomes" id="UP000483142">
    <property type="component" value="Unassembled WGS sequence"/>
</dbReference>
<dbReference type="EMBL" id="WDBY01000004">
    <property type="protein sequence ID" value="KAB6481053.1"/>
    <property type="molecule type" value="Genomic_DNA"/>
</dbReference>
<dbReference type="EMBL" id="QSSN01000002">
    <property type="protein sequence ID" value="RGL88620.1"/>
    <property type="molecule type" value="Genomic_DNA"/>
</dbReference>
<accession>A0A3E4TCN2</accession>
<dbReference type="EMBL" id="WDBZ01000003">
    <property type="protein sequence ID" value="KAB6456516.1"/>
    <property type="molecule type" value="Genomic_DNA"/>
</dbReference>
<dbReference type="Proteomes" id="UP000261278">
    <property type="component" value="Unassembled WGS sequence"/>
</dbReference>
<evidence type="ECO:0000313" key="7">
    <source>
        <dbReference type="Proteomes" id="UP000468344"/>
    </source>
</evidence>
<evidence type="ECO:0000313" key="6">
    <source>
        <dbReference type="Proteomes" id="UP000283833"/>
    </source>
</evidence>
<evidence type="ECO:0000313" key="3">
    <source>
        <dbReference type="EMBL" id="RGL88620.1"/>
    </source>
</evidence>